<feature type="region of interest" description="Disordered" evidence="2">
    <location>
        <begin position="202"/>
        <end position="226"/>
    </location>
</feature>
<dbReference type="PROSITE" id="PS50048">
    <property type="entry name" value="ZN2_CY6_FUNGAL_2"/>
    <property type="match status" value="1"/>
</dbReference>
<feature type="compositionally biased region" description="Basic and acidic residues" evidence="2">
    <location>
        <begin position="147"/>
        <end position="165"/>
    </location>
</feature>
<keyword evidence="1" id="KW-0539">Nucleus</keyword>
<proteinExistence type="predicted"/>
<dbReference type="GO" id="GO:0000981">
    <property type="term" value="F:DNA-binding transcription factor activity, RNA polymerase II-specific"/>
    <property type="evidence" value="ECO:0007669"/>
    <property type="project" value="InterPro"/>
</dbReference>
<dbReference type="GO" id="GO:0008270">
    <property type="term" value="F:zinc ion binding"/>
    <property type="evidence" value="ECO:0007669"/>
    <property type="project" value="InterPro"/>
</dbReference>
<feature type="domain" description="Zn(2)-C6 fungal-type" evidence="3">
    <location>
        <begin position="29"/>
        <end position="59"/>
    </location>
</feature>
<organism evidence="4 5">
    <name type="scientific">Cladosporium halotolerans</name>
    <dbReference type="NCBI Taxonomy" id="1052096"/>
    <lineage>
        <taxon>Eukaryota</taxon>
        <taxon>Fungi</taxon>
        <taxon>Dikarya</taxon>
        <taxon>Ascomycota</taxon>
        <taxon>Pezizomycotina</taxon>
        <taxon>Dothideomycetes</taxon>
        <taxon>Dothideomycetidae</taxon>
        <taxon>Cladosporiales</taxon>
        <taxon>Cladosporiaceae</taxon>
        <taxon>Cladosporium</taxon>
    </lineage>
</organism>
<evidence type="ECO:0000313" key="4">
    <source>
        <dbReference type="EMBL" id="KAL1582040.1"/>
    </source>
</evidence>
<dbReference type="Proteomes" id="UP000803884">
    <property type="component" value="Unassembled WGS sequence"/>
</dbReference>
<dbReference type="PANTHER" id="PTHR47256">
    <property type="entry name" value="ZN(II)2CYS6 TRANSCRIPTION FACTOR (EUROFUNG)-RELATED"/>
    <property type="match status" value="1"/>
</dbReference>
<feature type="region of interest" description="Disordered" evidence="2">
    <location>
        <begin position="147"/>
        <end position="177"/>
    </location>
</feature>
<dbReference type="Pfam" id="PF00172">
    <property type="entry name" value="Zn_clus"/>
    <property type="match status" value="1"/>
</dbReference>
<reference evidence="4 5" key="1">
    <citation type="journal article" date="2020" name="Microbiol. Resour. Announc.">
        <title>Draft Genome Sequence of a Cladosporium Species Isolated from the Mesophotic Ascidian Didemnum maculosum.</title>
        <authorList>
            <person name="Gioti A."/>
            <person name="Siaperas R."/>
            <person name="Nikolaivits E."/>
            <person name="Le Goff G."/>
            <person name="Ouazzani J."/>
            <person name="Kotoulas G."/>
            <person name="Topakas E."/>
        </authorList>
    </citation>
    <scope>NUCLEOTIDE SEQUENCE [LARGE SCALE GENOMIC DNA]</scope>
    <source>
        <strain evidence="4 5">TM138-S3</strain>
    </source>
</reference>
<feature type="region of interest" description="Disordered" evidence="2">
    <location>
        <begin position="1"/>
        <end position="23"/>
    </location>
</feature>
<sequence>MNSLESFDRQNPPADHAPGNPKRAQVNVACNECRRRKAKCDATRPACQQCLSHGHICVFSDTIDAHPTIILKRKYAILEQQSEDEHHVLELLRSSRRADAERILERLRAGDDTHSIVDFALQLASAHSAGRETHSFALHRDQISAHDDTRSVPHGALREDTHNARVPEGNAGPYEDNLRREQASLGRIGEMMLPPFQTFLSLSRGTSSDDRTHDQRDSFREFLDAP</sequence>
<comment type="caution">
    <text evidence="4">The sequence shown here is derived from an EMBL/GenBank/DDBJ whole genome shotgun (WGS) entry which is preliminary data.</text>
</comment>
<protein>
    <recommendedName>
        <fullName evidence="3">Zn(2)-C6 fungal-type domain-containing protein</fullName>
    </recommendedName>
</protein>
<dbReference type="RefSeq" id="XP_069225147.1">
    <property type="nucleotide sequence ID" value="XM_069378064.1"/>
</dbReference>
<dbReference type="InterPro" id="IPR001138">
    <property type="entry name" value="Zn2Cys6_DnaBD"/>
</dbReference>
<dbReference type="GeneID" id="96010902"/>
<name>A0AB34KFA9_9PEZI</name>
<dbReference type="SUPFAM" id="SSF57701">
    <property type="entry name" value="Zn2/Cys6 DNA-binding domain"/>
    <property type="match status" value="1"/>
</dbReference>
<dbReference type="SMART" id="SM00066">
    <property type="entry name" value="GAL4"/>
    <property type="match status" value="1"/>
</dbReference>
<dbReference type="PANTHER" id="PTHR47256:SF1">
    <property type="entry name" value="ZN(II)2CYS6 TRANSCRIPTION FACTOR (EUROFUNG)"/>
    <property type="match status" value="1"/>
</dbReference>
<evidence type="ECO:0000313" key="5">
    <source>
        <dbReference type="Proteomes" id="UP000803884"/>
    </source>
</evidence>
<evidence type="ECO:0000259" key="3">
    <source>
        <dbReference type="PROSITE" id="PS50048"/>
    </source>
</evidence>
<dbReference type="AlphaFoldDB" id="A0AB34KFA9"/>
<evidence type="ECO:0000256" key="1">
    <source>
        <dbReference type="ARBA" id="ARBA00023242"/>
    </source>
</evidence>
<dbReference type="PROSITE" id="PS00463">
    <property type="entry name" value="ZN2_CY6_FUNGAL_1"/>
    <property type="match status" value="1"/>
</dbReference>
<evidence type="ECO:0000256" key="2">
    <source>
        <dbReference type="SAM" id="MobiDB-lite"/>
    </source>
</evidence>
<dbReference type="InterPro" id="IPR053187">
    <property type="entry name" value="Notoamide_regulator"/>
</dbReference>
<dbReference type="InterPro" id="IPR036864">
    <property type="entry name" value="Zn2-C6_fun-type_DNA-bd_sf"/>
</dbReference>
<dbReference type="EMBL" id="JAAQHG020000076">
    <property type="protein sequence ID" value="KAL1582040.1"/>
    <property type="molecule type" value="Genomic_DNA"/>
</dbReference>
<dbReference type="Gene3D" id="4.10.240.10">
    <property type="entry name" value="Zn(2)-C6 fungal-type DNA-binding domain"/>
    <property type="match status" value="1"/>
</dbReference>
<accession>A0AB34KFA9</accession>
<keyword evidence="5" id="KW-1185">Reference proteome</keyword>
<gene>
    <name evidence="4" type="ORF">WHR41_09461</name>
</gene>
<dbReference type="CDD" id="cd00067">
    <property type="entry name" value="GAL4"/>
    <property type="match status" value="1"/>
</dbReference>
<feature type="compositionally biased region" description="Basic and acidic residues" evidence="2">
    <location>
        <begin position="207"/>
        <end position="226"/>
    </location>
</feature>